<evidence type="ECO:0000313" key="2">
    <source>
        <dbReference type="Proteomes" id="UP000007322"/>
    </source>
</evidence>
<organism evidence="1 2">
    <name type="scientific">Thermothelomyces thermophilus (strain ATCC 42464 / BCRC 31852 / DSM 1799)</name>
    <name type="common">Sporotrichum thermophile</name>
    <dbReference type="NCBI Taxonomy" id="573729"/>
    <lineage>
        <taxon>Eukaryota</taxon>
        <taxon>Fungi</taxon>
        <taxon>Dikarya</taxon>
        <taxon>Ascomycota</taxon>
        <taxon>Pezizomycotina</taxon>
        <taxon>Sordariomycetes</taxon>
        <taxon>Sordariomycetidae</taxon>
        <taxon>Sordariales</taxon>
        <taxon>Chaetomiaceae</taxon>
        <taxon>Thermothelomyces</taxon>
    </lineage>
</organism>
<accession>G2Q663</accession>
<dbReference type="Proteomes" id="UP000007322">
    <property type="component" value="Chromosome 1"/>
</dbReference>
<dbReference type="KEGG" id="mtm:MYCTH_36908"/>
<name>G2Q663_THET4</name>
<dbReference type="eggNOG" id="ENOG502T6F7">
    <property type="taxonomic scope" value="Eukaryota"/>
</dbReference>
<dbReference type="VEuPathDB" id="FungiDB:MYCTH_36908"/>
<dbReference type="EMBL" id="CP003002">
    <property type="protein sequence ID" value="AEO55542.1"/>
    <property type="molecule type" value="Genomic_DNA"/>
</dbReference>
<dbReference type="OrthoDB" id="5415741at2759"/>
<protein>
    <submittedName>
        <fullName evidence="1">Uncharacterized protein</fullName>
    </submittedName>
</protein>
<evidence type="ECO:0000313" key="1">
    <source>
        <dbReference type="EMBL" id="AEO55542.1"/>
    </source>
</evidence>
<keyword evidence="2" id="KW-1185">Reference proteome</keyword>
<sequence length="65" mass="6874">TSIAQRTQALTLHSLGVKASEIEAITGMKKSALRALLLRAQKRGYVPGGPIKDEHVANAPKAGRP</sequence>
<dbReference type="AlphaFoldDB" id="G2Q663"/>
<dbReference type="HOGENOM" id="CLU_2856126_0_0_1"/>
<gene>
    <name evidence="1" type="ORF">MYCTH_36908</name>
</gene>
<feature type="non-terminal residue" evidence="1">
    <location>
        <position position="1"/>
    </location>
</feature>
<reference evidence="1 2" key="1">
    <citation type="journal article" date="2011" name="Nat. Biotechnol.">
        <title>Comparative genomic analysis of the thermophilic biomass-degrading fungi Myceliophthora thermophila and Thielavia terrestris.</title>
        <authorList>
            <person name="Berka R.M."/>
            <person name="Grigoriev I.V."/>
            <person name="Otillar R."/>
            <person name="Salamov A."/>
            <person name="Grimwood J."/>
            <person name="Reid I."/>
            <person name="Ishmael N."/>
            <person name="John T."/>
            <person name="Darmond C."/>
            <person name="Moisan M.-C."/>
            <person name="Henrissat B."/>
            <person name="Coutinho P.M."/>
            <person name="Lombard V."/>
            <person name="Natvig D.O."/>
            <person name="Lindquist E."/>
            <person name="Schmutz J."/>
            <person name="Lucas S."/>
            <person name="Harris P."/>
            <person name="Powlowski J."/>
            <person name="Bellemare A."/>
            <person name="Taylor D."/>
            <person name="Butler G."/>
            <person name="de Vries R.P."/>
            <person name="Allijn I.E."/>
            <person name="van den Brink J."/>
            <person name="Ushinsky S."/>
            <person name="Storms R."/>
            <person name="Powell A.J."/>
            <person name="Paulsen I.T."/>
            <person name="Elbourne L.D.H."/>
            <person name="Baker S.E."/>
            <person name="Magnuson J."/>
            <person name="LaBoissiere S."/>
            <person name="Clutterbuck A.J."/>
            <person name="Martinez D."/>
            <person name="Wogulis M."/>
            <person name="de Leon A.L."/>
            <person name="Rey M.W."/>
            <person name="Tsang A."/>
        </authorList>
    </citation>
    <scope>NUCLEOTIDE SEQUENCE [LARGE SCALE GENOMIC DNA]</scope>
    <source>
        <strain evidence="2">ATCC 42464 / BCRC 31852 / DSM 1799</strain>
    </source>
</reference>
<dbReference type="InParanoid" id="G2Q663"/>
<proteinExistence type="predicted"/>
<feature type="non-terminal residue" evidence="1">
    <location>
        <position position="65"/>
    </location>
</feature>
<dbReference type="GeneID" id="11512936"/>
<dbReference type="RefSeq" id="XP_003660787.1">
    <property type="nucleotide sequence ID" value="XM_003660739.1"/>
</dbReference>